<evidence type="ECO:0000256" key="5">
    <source>
        <dbReference type="ARBA" id="ARBA00023187"/>
    </source>
</evidence>
<sequence>MSYNGIGLSTARGSGTNGYIVRNLSTLKPRRNDYKPADPYDNEPLIRKPNAELVLHEQKRSIEVKCATLQDELEDEGLAEDEIDRQVGALRERLTSLLKKATEAAALVVTQAAEREAAAKEAAE</sequence>
<keyword evidence="4" id="KW-0747">Spliceosome</keyword>
<dbReference type="Proteomes" id="UP000738359">
    <property type="component" value="Unassembled WGS sequence"/>
</dbReference>
<dbReference type="PANTHER" id="PTHR36562">
    <property type="entry name" value="SERINE/ARGININE REPETITIVE MATRIX 2"/>
    <property type="match status" value="1"/>
</dbReference>
<proteinExistence type="inferred from homology"/>
<evidence type="ECO:0000256" key="1">
    <source>
        <dbReference type="ARBA" id="ARBA00004123"/>
    </source>
</evidence>
<comment type="similarity">
    <text evidence="2">Belongs to the CWC21 family.</text>
</comment>
<dbReference type="EMBL" id="JAAAHY010001231">
    <property type="protein sequence ID" value="KAF9951159.1"/>
    <property type="molecule type" value="Genomic_DNA"/>
</dbReference>
<name>A0A9P6IWH8_MORAP</name>
<dbReference type="GO" id="GO:0005681">
    <property type="term" value="C:spliceosomal complex"/>
    <property type="evidence" value="ECO:0007669"/>
    <property type="project" value="UniProtKB-KW"/>
</dbReference>
<evidence type="ECO:0000256" key="3">
    <source>
        <dbReference type="ARBA" id="ARBA00022664"/>
    </source>
</evidence>
<dbReference type="InterPro" id="IPR051372">
    <property type="entry name" value="CWC21"/>
</dbReference>
<gene>
    <name evidence="8" type="primary">CWC21</name>
    <name evidence="8" type="ORF">BGZ70_001112</name>
</gene>
<feature type="domain" description="CWF21" evidence="7">
    <location>
        <begin position="54"/>
        <end position="99"/>
    </location>
</feature>
<keyword evidence="3" id="KW-0507">mRNA processing</keyword>
<dbReference type="CDD" id="cd21372">
    <property type="entry name" value="cwf21_CWC21-like"/>
    <property type="match status" value="1"/>
</dbReference>
<keyword evidence="6" id="KW-0539">Nucleus</keyword>
<evidence type="ECO:0000313" key="9">
    <source>
        <dbReference type="Proteomes" id="UP000738359"/>
    </source>
</evidence>
<dbReference type="AlphaFoldDB" id="A0A9P6IWH8"/>
<protein>
    <submittedName>
        <fullName evidence="8">RNA-splicing factor</fullName>
    </submittedName>
</protein>
<dbReference type="GO" id="GO:0008380">
    <property type="term" value="P:RNA splicing"/>
    <property type="evidence" value="ECO:0007669"/>
    <property type="project" value="UniProtKB-KW"/>
</dbReference>
<feature type="non-terminal residue" evidence="8">
    <location>
        <position position="124"/>
    </location>
</feature>
<evidence type="ECO:0000259" key="7">
    <source>
        <dbReference type="SMART" id="SM01115"/>
    </source>
</evidence>
<reference evidence="8" key="1">
    <citation type="journal article" date="2020" name="Fungal Divers.">
        <title>Resolving the Mortierellaceae phylogeny through synthesis of multi-gene phylogenetics and phylogenomics.</title>
        <authorList>
            <person name="Vandepol N."/>
            <person name="Liber J."/>
            <person name="Desiro A."/>
            <person name="Na H."/>
            <person name="Kennedy M."/>
            <person name="Barry K."/>
            <person name="Grigoriev I.V."/>
            <person name="Miller A.N."/>
            <person name="O'Donnell K."/>
            <person name="Stajich J.E."/>
            <person name="Bonito G."/>
        </authorList>
    </citation>
    <scope>NUCLEOTIDE SEQUENCE</scope>
    <source>
        <strain evidence="8">CK1249</strain>
    </source>
</reference>
<comment type="subcellular location">
    <subcellularLocation>
        <location evidence="1">Nucleus</location>
    </subcellularLocation>
</comment>
<keyword evidence="9" id="KW-1185">Reference proteome</keyword>
<comment type="caution">
    <text evidence="8">The sequence shown here is derived from an EMBL/GenBank/DDBJ whole genome shotgun (WGS) entry which is preliminary data.</text>
</comment>
<dbReference type="OrthoDB" id="10267305at2759"/>
<dbReference type="PANTHER" id="PTHR36562:SF5">
    <property type="entry name" value="SERINE_ARGININE REPETITIVE MATRIX 2"/>
    <property type="match status" value="1"/>
</dbReference>
<dbReference type="SMART" id="SM01115">
    <property type="entry name" value="cwf21"/>
    <property type="match status" value="1"/>
</dbReference>
<dbReference type="GO" id="GO:0006397">
    <property type="term" value="P:mRNA processing"/>
    <property type="evidence" value="ECO:0007669"/>
    <property type="project" value="UniProtKB-KW"/>
</dbReference>
<dbReference type="InterPro" id="IPR013170">
    <property type="entry name" value="mRNA_splic_Cwf21_dom"/>
</dbReference>
<organism evidence="8 9">
    <name type="scientific">Mortierella alpina</name>
    <name type="common">Oleaginous fungus</name>
    <name type="synonym">Mortierella renispora</name>
    <dbReference type="NCBI Taxonomy" id="64518"/>
    <lineage>
        <taxon>Eukaryota</taxon>
        <taxon>Fungi</taxon>
        <taxon>Fungi incertae sedis</taxon>
        <taxon>Mucoromycota</taxon>
        <taxon>Mortierellomycotina</taxon>
        <taxon>Mortierellomycetes</taxon>
        <taxon>Mortierellales</taxon>
        <taxon>Mortierellaceae</taxon>
        <taxon>Mortierella</taxon>
    </lineage>
</organism>
<dbReference type="Gene3D" id="6.10.140.420">
    <property type="match status" value="1"/>
</dbReference>
<accession>A0A9P6IWH8</accession>
<evidence type="ECO:0000313" key="8">
    <source>
        <dbReference type="EMBL" id="KAF9951159.1"/>
    </source>
</evidence>
<dbReference type="Pfam" id="PF08312">
    <property type="entry name" value="cwf21"/>
    <property type="match status" value="1"/>
</dbReference>
<keyword evidence="5" id="KW-0508">mRNA splicing</keyword>
<evidence type="ECO:0000256" key="2">
    <source>
        <dbReference type="ARBA" id="ARBA00005954"/>
    </source>
</evidence>
<evidence type="ECO:0000256" key="6">
    <source>
        <dbReference type="ARBA" id="ARBA00023242"/>
    </source>
</evidence>
<evidence type="ECO:0000256" key="4">
    <source>
        <dbReference type="ARBA" id="ARBA00022728"/>
    </source>
</evidence>